<dbReference type="Proteomes" id="UP000486351">
    <property type="component" value="Unassembled WGS sequence"/>
</dbReference>
<accession>A0A6G0S1D6</accession>
<gene>
    <name evidence="1" type="ORF">PF008_g8019</name>
</gene>
<name>A0A6G0S1D6_9STRA</name>
<dbReference type="AlphaFoldDB" id="A0A6G0S1D6"/>
<proteinExistence type="predicted"/>
<sequence>MACTAHSLQLVVAGALIKKKKRDRTSEKPVWEVEVDSEITEQIVEHVEDEQLSEVNRNNMENIRNVAVDEMDAFLDETILSLERVELDAPATSASSSLLLLRERSDFSALAVGSSDSRRSVALYAKGAKVSFRAKSGGCASRWWPSCFNTLQLLLQQVKILRNDDALPLLLDYALGVAREHFEQRVAGDVVRPEHGLDAVPKKNAAKRNHLQIYHCVVTSVVEIYRYFKTNCN</sequence>
<reference evidence="1 2" key="1">
    <citation type="submission" date="2018-09" db="EMBL/GenBank/DDBJ databases">
        <title>Genomic investigation of the strawberry pathogen Phytophthora fragariae indicates pathogenicity is determined by transcriptional variation in three key races.</title>
        <authorList>
            <person name="Adams T.M."/>
            <person name="Armitage A.D."/>
            <person name="Sobczyk M.K."/>
            <person name="Bates H.J."/>
            <person name="Dunwell J.M."/>
            <person name="Nellist C.F."/>
            <person name="Harrison R.J."/>
        </authorList>
    </citation>
    <scope>NUCLEOTIDE SEQUENCE [LARGE SCALE GENOMIC DNA]</scope>
    <source>
        <strain evidence="1 2">NOV-77</strain>
    </source>
</reference>
<evidence type="ECO:0000313" key="1">
    <source>
        <dbReference type="EMBL" id="KAE9346987.1"/>
    </source>
</evidence>
<protein>
    <submittedName>
        <fullName evidence="1">Uncharacterized protein</fullName>
    </submittedName>
</protein>
<dbReference type="EMBL" id="QXFY01000351">
    <property type="protein sequence ID" value="KAE9346987.1"/>
    <property type="molecule type" value="Genomic_DNA"/>
</dbReference>
<organism evidence="1 2">
    <name type="scientific">Phytophthora fragariae</name>
    <dbReference type="NCBI Taxonomy" id="53985"/>
    <lineage>
        <taxon>Eukaryota</taxon>
        <taxon>Sar</taxon>
        <taxon>Stramenopiles</taxon>
        <taxon>Oomycota</taxon>
        <taxon>Peronosporomycetes</taxon>
        <taxon>Peronosporales</taxon>
        <taxon>Peronosporaceae</taxon>
        <taxon>Phytophthora</taxon>
    </lineage>
</organism>
<evidence type="ECO:0000313" key="2">
    <source>
        <dbReference type="Proteomes" id="UP000486351"/>
    </source>
</evidence>
<comment type="caution">
    <text evidence="1">The sequence shown here is derived from an EMBL/GenBank/DDBJ whole genome shotgun (WGS) entry which is preliminary data.</text>
</comment>